<feature type="domain" description="Carbohydrate kinase FGGY N-terminal" evidence="10">
    <location>
        <begin position="43"/>
        <end position="312"/>
    </location>
</feature>
<comment type="similarity">
    <text evidence="7 9">Belongs to the ribulokinase family.</text>
</comment>
<keyword evidence="13" id="KW-1185">Reference proteome</keyword>
<dbReference type="Pfam" id="PF00370">
    <property type="entry name" value="FGGY_N"/>
    <property type="match status" value="1"/>
</dbReference>
<dbReference type="STRING" id="626937.HMPREF3293_00985"/>
<dbReference type="GO" id="GO:0005524">
    <property type="term" value="F:ATP binding"/>
    <property type="evidence" value="ECO:0007669"/>
    <property type="project" value="UniProtKB-UniRule"/>
</dbReference>
<name>A0A136Q6E3_9FIRM</name>
<dbReference type="GO" id="GO:0005737">
    <property type="term" value="C:cytoplasm"/>
    <property type="evidence" value="ECO:0007669"/>
    <property type="project" value="TreeGrafter"/>
</dbReference>
<evidence type="ECO:0000256" key="3">
    <source>
        <dbReference type="ARBA" id="ARBA00022777"/>
    </source>
</evidence>
<dbReference type="InterPro" id="IPR018483">
    <property type="entry name" value="Carb_kinase_FGGY_CS"/>
</dbReference>
<evidence type="ECO:0000256" key="6">
    <source>
        <dbReference type="ARBA" id="ARBA00023277"/>
    </source>
</evidence>
<dbReference type="UniPathway" id="UPA00145">
    <property type="reaction ID" value="UER00566"/>
</dbReference>
<dbReference type="PANTHER" id="PTHR43435">
    <property type="entry name" value="RIBULOKINASE"/>
    <property type="match status" value="1"/>
</dbReference>
<keyword evidence="1 7" id="KW-0808">Transferase</keyword>
<dbReference type="PROSITE" id="PS00445">
    <property type="entry name" value="FGGY_KINASES_2"/>
    <property type="match status" value="1"/>
</dbReference>
<evidence type="ECO:0000313" key="12">
    <source>
        <dbReference type="EMBL" id="KXK66248.1"/>
    </source>
</evidence>
<dbReference type="HAMAP" id="MF_00520">
    <property type="entry name" value="Ribulokinase"/>
    <property type="match status" value="1"/>
</dbReference>
<dbReference type="PATRIC" id="fig|626937.4.peg.972"/>
<keyword evidence="3 7" id="KW-0418">Kinase</keyword>
<evidence type="ECO:0000256" key="7">
    <source>
        <dbReference type="HAMAP-Rule" id="MF_00520"/>
    </source>
</evidence>
<comment type="pathway">
    <text evidence="7 9">Carbohydrate degradation; L-arabinose degradation via L-ribulose; D-xylulose 5-phosphate from L-arabinose (bacterial route): step 2/3.</text>
</comment>
<dbReference type="Proteomes" id="UP000070366">
    <property type="component" value="Unassembled WGS sequence"/>
</dbReference>
<proteinExistence type="inferred from homology"/>
<dbReference type="NCBIfam" id="TIGR01234">
    <property type="entry name" value="L-ribulokinase"/>
    <property type="match status" value="1"/>
</dbReference>
<evidence type="ECO:0000256" key="1">
    <source>
        <dbReference type="ARBA" id="ARBA00022679"/>
    </source>
</evidence>
<dbReference type="GO" id="GO:0019150">
    <property type="term" value="F:D-ribulokinase activity"/>
    <property type="evidence" value="ECO:0007669"/>
    <property type="project" value="RHEA"/>
</dbReference>
<dbReference type="EMBL" id="LSZW01000047">
    <property type="protein sequence ID" value="KXK66248.1"/>
    <property type="molecule type" value="Genomic_DNA"/>
</dbReference>
<comment type="catalytic activity">
    <reaction evidence="7">
        <text>D-ribulose + ATP = D-ribulose 5-phosphate + ADP + H(+)</text>
        <dbReference type="Rhea" id="RHEA:17601"/>
        <dbReference type="ChEBI" id="CHEBI:15378"/>
        <dbReference type="ChEBI" id="CHEBI:17173"/>
        <dbReference type="ChEBI" id="CHEBI:30616"/>
        <dbReference type="ChEBI" id="CHEBI:58121"/>
        <dbReference type="ChEBI" id="CHEBI:456216"/>
        <dbReference type="EC" id="2.7.1.16"/>
    </reaction>
</comment>
<evidence type="ECO:0000256" key="4">
    <source>
        <dbReference type="ARBA" id="ARBA00022840"/>
    </source>
</evidence>
<evidence type="ECO:0000259" key="11">
    <source>
        <dbReference type="Pfam" id="PF02782"/>
    </source>
</evidence>
<gene>
    <name evidence="7" type="primary">araB</name>
    <name evidence="12" type="ORF">HMPREF3293_00985</name>
</gene>
<dbReference type="PANTHER" id="PTHR43435:SF4">
    <property type="entry name" value="FGGY CARBOHYDRATE KINASE DOMAIN-CONTAINING PROTEIN"/>
    <property type="match status" value="1"/>
</dbReference>
<dbReference type="EC" id="2.7.1.16" evidence="7 8"/>
<accession>A0A136Q6E3</accession>
<evidence type="ECO:0000256" key="2">
    <source>
        <dbReference type="ARBA" id="ARBA00022741"/>
    </source>
</evidence>
<dbReference type="GO" id="GO:0019569">
    <property type="term" value="P:L-arabinose catabolic process to D-xylulose 5-phosphate"/>
    <property type="evidence" value="ECO:0007669"/>
    <property type="project" value="UniProtKB-UniRule"/>
</dbReference>
<keyword evidence="2 7" id="KW-0547">Nucleotide-binding</keyword>
<dbReference type="Gene3D" id="3.30.420.40">
    <property type="match status" value="2"/>
</dbReference>
<evidence type="ECO:0000256" key="8">
    <source>
        <dbReference type="NCBIfam" id="TIGR01234"/>
    </source>
</evidence>
<dbReference type="NCBIfam" id="NF003154">
    <property type="entry name" value="PRK04123.1"/>
    <property type="match status" value="1"/>
</dbReference>
<dbReference type="CDD" id="cd07781">
    <property type="entry name" value="ASKHA_NBD_FGGY_L-RBK"/>
    <property type="match status" value="1"/>
</dbReference>
<keyword evidence="4 7" id="KW-0067">ATP-binding</keyword>
<dbReference type="Pfam" id="PF02782">
    <property type="entry name" value="FGGY_C"/>
    <property type="match status" value="1"/>
</dbReference>
<evidence type="ECO:0000256" key="9">
    <source>
        <dbReference type="RuleBase" id="RU003455"/>
    </source>
</evidence>
<dbReference type="InterPro" id="IPR005929">
    <property type="entry name" value="Ribulokinase"/>
</dbReference>
<feature type="domain" description="Carbohydrate kinase FGGY C-terminal" evidence="11">
    <location>
        <begin position="327"/>
        <end position="525"/>
    </location>
</feature>
<dbReference type="InterPro" id="IPR018484">
    <property type="entry name" value="FGGY_N"/>
</dbReference>
<protein>
    <recommendedName>
        <fullName evidence="7 8">Ribulokinase</fullName>
        <ecNumber evidence="7 8">2.7.1.16</ecNumber>
    </recommendedName>
</protein>
<organism evidence="12 13">
    <name type="scientific">Christensenella minuta</name>
    <dbReference type="NCBI Taxonomy" id="626937"/>
    <lineage>
        <taxon>Bacteria</taxon>
        <taxon>Bacillati</taxon>
        <taxon>Bacillota</taxon>
        <taxon>Clostridia</taxon>
        <taxon>Christensenellales</taxon>
        <taxon>Christensenellaceae</taxon>
        <taxon>Christensenella</taxon>
    </lineage>
</organism>
<keyword evidence="6 7" id="KW-0119">Carbohydrate metabolism</keyword>
<dbReference type="GO" id="GO:0008741">
    <property type="term" value="F:ribulokinase activity"/>
    <property type="evidence" value="ECO:0007669"/>
    <property type="project" value="UniProtKB-UniRule"/>
</dbReference>
<comment type="caution">
    <text evidence="12">The sequence shown here is derived from an EMBL/GenBank/DDBJ whole genome shotgun (WGS) entry which is preliminary data.</text>
</comment>
<dbReference type="InterPro" id="IPR018485">
    <property type="entry name" value="FGGY_C"/>
</dbReference>
<reference evidence="12 13" key="1">
    <citation type="submission" date="2016-02" db="EMBL/GenBank/DDBJ databases">
        <authorList>
            <person name="Wen L."/>
            <person name="He K."/>
            <person name="Yang H."/>
        </authorList>
    </citation>
    <scope>NUCLEOTIDE SEQUENCE [LARGE SCALE GENOMIC DNA]</scope>
    <source>
        <strain evidence="12 13">DSM 22607</strain>
    </source>
</reference>
<keyword evidence="5 7" id="KW-0054">Arabinose catabolism</keyword>
<dbReference type="SUPFAM" id="SSF53067">
    <property type="entry name" value="Actin-like ATPase domain"/>
    <property type="match status" value="2"/>
</dbReference>
<comment type="catalytic activity">
    <reaction evidence="7 9">
        <text>L-ribulose + ATP = L-ribulose 5-phosphate + ADP + H(+)</text>
        <dbReference type="Rhea" id="RHEA:22072"/>
        <dbReference type="ChEBI" id="CHEBI:15378"/>
        <dbReference type="ChEBI" id="CHEBI:16880"/>
        <dbReference type="ChEBI" id="CHEBI:30616"/>
        <dbReference type="ChEBI" id="CHEBI:58226"/>
        <dbReference type="ChEBI" id="CHEBI:456216"/>
        <dbReference type="EC" id="2.7.1.16"/>
    </reaction>
</comment>
<sequence>MKINDKFYYRSTKIQWRNNRSGIRIVEKGSYSFHPGGNDMGKYSIGIDYGTLSGRAVLVDVVTGAEIASSEMAYPHAVMDEALPSGKKLGVDWALQHPQDYLDVLYHIVPDVLKQGGVAAADVIGVGVDFTSCTVLPVKKDGTPLCFLPEYADEPNAYVKLWKHHAAQDKANIITETAEKRGEKWLARYGGKISSEWVFAKIWQILDESPEVYAAMDRFIEAADWLVWQLTGKETRNSCTAGYKALWHKQEGYPSREYFAALDPRLENVVEEKLGTDILPLGSRAGGITPEIAEKTGLAAGTAVAVGNVDAHVCVPAVKISGAGKMLAIMGTSTCHMLLSEKERAVPGVCGYVEDGILPGFYGYEAGQSCVGDHFAWFVENCVPASYREEAEKEGLPIQVYLQKLAGRQKAGESGLLALDWWNGNRSILVDVDLTGVMLGMTLQTKPEEMYRALVEATAFGTRTIIENFEKHGVPVDEFYAAGGIAEKSPFMMQVYSDIIKKPIRISGSKQGPALGAAIFGAVAAGSAAGGYDSVFEAAERMGKLKDVLYTPDEEEAKTYDALYAEYEKLHDYFGRGGNDVMKTLKRIKKAHEG</sequence>
<dbReference type="InterPro" id="IPR043129">
    <property type="entry name" value="ATPase_NBD"/>
</dbReference>
<evidence type="ECO:0000259" key="10">
    <source>
        <dbReference type="Pfam" id="PF00370"/>
    </source>
</evidence>
<evidence type="ECO:0000313" key="13">
    <source>
        <dbReference type="Proteomes" id="UP000070366"/>
    </source>
</evidence>
<dbReference type="AlphaFoldDB" id="A0A136Q6E3"/>
<evidence type="ECO:0000256" key="5">
    <source>
        <dbReference type="ARBA" id="ARBA00022935"/>
    </source>
</evidence>